<name>A0A2A5AXX6_9GAMM</name>
<dbReference type="AlphaFoldDB" id="A0A2A5AXX6"/>
<evidence type="ECO:0000313" key="2">
    <source>
        <dbReference type="EMBL" id="PCJ24143.1"/>
    </source>
</evidence>
<dbReference type="EMBL" id="NVVJ01000030">
    <property type="protein sequence ID" value="PCJ24143.1"/>
    <property type="molecule type" value="Genomic_DNA"/>
</dbReference>
<comment type="caution">
    <text evidence="2">The sequence shown here is derived from an EMBL/GenBank/DDBJ whole genome shotgun (WGS) entry which is preliminary data.</text>
</comment>
<proteinExistence type="predicted"/>
<protein>
    <recommendedName>
        <fullName evidence="4">DUF5681 domain-containing protein</fullName>
    </recommendedName>
</protein>
<feature type="region of interest" description="Disordered" evidence="1">
    <location>
        <begin position="1"/>
        <end position="28"/>
    </location>
</feature>
<evidence type="ECO:0008006" key="4">
    <source>
        <dbReference type="Google" id="ProtNLM"/>
    </source>
</evidence>
<sequence>MSNPNPSPENRFKEGNNANPGGKTKEQKQIEMEAALMSAKLRHKMLSAMTHKLETIPEGEEKAPNAMDFLNNKSLKLFKDSEDRYHGAPTQPHEHNVVHSPSDKLAGILDAISSRKTS</sequence>
<dbReference type="Proteomes" id="UP000218327">
    <property type="component" value="Unassembled WGS sequence"/>
</dbReference>
<evidence type="ECO:0000256" key="1">
    <source>
        <dbReference type="SAM" id="MobiDB-lite"/>
    </source>
</evidence>
<reference evidence="3" key="1">
    <citation type="submission" date="2017-08" db="EMBL/GenBank/DDBJ databases">
        <title>A dynamic microbial community with high functional redundancy inhabits the cold, oxic subseafloor aquifer.</title>
        <authorList>
            <person name="Tully B.J."/>
            <person name="Wheat C.G."/>
            <person name="Glazer B.T."/>
            <person name="Huber J.A."/>
        </authorList>
    </citation>
    <scope>NUCLEOTIDE SEQUENCE [LARGE SCALE GENOMIC DNA]</scope>
</reference>
<evidence type="ECO:0000313" key="3">
    <source>
        <dbReference type="Proteomes" id="UP000218327"/>
    </source>
</evidence>
<gene>
    <name evidence="2" type="ORF">COA96_10380</name>
</gene>
<accession>A0A2A5AXX6</accession>
<organism evidence="2 3">
    <name type="scientific">SAR86 cluster bacterium</name>
    <dbReference type="NCBI Taxonomy" id="2030880"/>
    <lineage>
        <taxon>Bacteria</taxon>
        <taxon>Pseudomonadati</taxon>
        <taxon>Pseudomonadota</taxon>
        <taxon>Gammaproteobacteria</taxon>
        <taxon>SAR86 cluster</taxon>
    </lineage>
</organism>